<gene>
    <name evidence="10" type="primary">flgC</name>
    <name evidence="10" type="ORF">TP2_06325</name>
</gene>
<proteinExistence type="inferred from homology"/>
<evidence type="ECO:0000313" key="11">
    <source>
        <dbReference type="Proteomes" id="UP000027432"/>
    </source>
</evidence>
<comment type="similarity">
    <text evidence="2 7">Belongs to the flagella basal body rod proteins family.</text>
</comment>
<reference evidence="10 11" key="1">
    <citation type="submission" date="2013-07" db="EMBL/GenBank/DDBJ databases">
        <title>Thioclava pacifica DSM 10166 Genome Sequencing.</title>
        <authorList>
            <person name="Lai Q."/>
            <person name="Shao Z."/>
        </authorList>
    </citation>
    <scope>NUCLEOTIDE SEQUENCE [LARGE SCALE GENOMIC DNA]</scope>
    <source>
        <strain evidence="10 11">DSM 10166</strain>
    </source>
</reference>
<dbReference type="GO" id="GO:0030694">
    <property type="term" value="C:bacterial-type flagellum basal body, rod"/>
    <property type="evidence" value="ECO:0007669"/>
    <property type="project" value="InterPro"/>
</dbReference>
<evidence type="ECO:0000256" key="1">
    <source>
        <dbReference type="ARBA" id="ARBA00004117"/>
    </source>
</evidence>
<dbReference type="PIRSF" id="PIRSF002889">
    <property type="entry name" value="Rod_FlgB"/>
    <property type="match status" value="1"/>
</dbReference>
<dbReference type="PANTHER" id="PTHR30435">
    <property type="entry name" value="FLAGELLAR PROTEIN"/>
    <property type="match status" value="1"/>
</dbReference>
<dbReference type="NCBIfam" id="NF009275">
    <property type="entry name" value="PRK12632.1"/>
    <property type="match status" value="1"/>
</dbReference>
<evidence type="ECO:0000259" key="8">
    <source>
        <dbReference type="Pfam" id="PF00460"/>
    </source>
</evidence>
<dbReference type="InterPro" id="IPR010930">
    <property type="entry name" value="Flg_bb/hook_C_dom"/>
</dbReference>
<dbReference type="Proteomes" id="UP000027432">
    <property type="component" value="Unassembled WGS sequence"/>
</dbReference>
<feature type="domain" description="Flagellar basal-body/hook protein C-terminal" evidence="9">
    <location>
        <begin position="83"/>
        <end position="127"/>
    </location>
</feature>
<keyword evidence="10" id="KW-0282">Flagellum</keyword>
<dbReference type="InterPro" id="IPR001444">
    <property type="entry name" value="Flag_bb_rod_N"/>
</dbReference>
<dbReference type="EMBL" id="AUND01000012">
    <property type="protein sequence ID" value="KEO54543.1"/>
    <property type="molecule type" value="Genomic_DNA"/>
</dbReference>
<evidence type="ECO:0000259" key="9">
    <source>
        <dbReference type="Pfam" id="PF06429"/>
    </source>
</evidence>
<dbReference type="PANTHER" id="PTHR30435:SF19">
    <property type="entry name" value="FLAGELLAR BASAL-BODY ROD PROTEIN FLGG"/>
    <property type="match status" value="1"/>
</dbReference>
<dbReference type="GO" id="GO:0071978">
    <property type="term" value="P:bacterial-type flagellum-dependent swarming motility"/>
    <property type="evidence" value="ECO:0007669"/>
    <property type="project" value="TreeGrafter"/>
</dbReference>
<dbReference type="Pfam" id="PF00460">
    <property type="entry name" value="Flg_bb_rod"/>
    <property type="match status" value="1"/>
</dbReference>
<keyword evidence="10" id="KW-0966">Cell projection</keyword>
<comment type="subunit">
    <text evidence="6">The basal body constitutes a major portion of the flagellar organelle and consists of four rings (L,P,S, and M) mounted on a central rod. The rod consists of about 26 subunits of FlgG in the distal portion, and FlgB, FlgC and FlgF are thought to build up the proximal portion of the rod with about 6 subunits each.</text>
</comment>
<dbReference type="NCBIfam" id="TIGR01395">
    <property type="entry name" value="FlgC"/>
    <property type="match status" value="1"/>
</dbReference>
<keyword evidence="10" id="KW-0969">Cilium</keyword>
<organism evidence="10 11">
    <name type="scientific">Thioclava pacifica DSM 10166</name>
    <dbReference type="NCBI Taxonomy" id="1353537"/>
    <lineage>
        <taxon>Bacteria</taxon>
        <taxon>Pseudomonadati</taxon>
        <taxon>Pseudomonadota</taxon>
        <taxon>Alphaproteobacteria</taxon>
        <taxon>Rhodobacterales</taxon>
        <taxon>Paracoccaceae</taxon>
        <taxon>Thioclava</taxon>
    </lineage>
</organism>
<evidence type="ECO:0000256" key="7">
    <source>
        <dbReference type="PIRNR" id="PIRNR002889"/>
    </source>
</evidence>
<dbReference type="InterPro" id="IPR006299">
    <property type="entry name" value="FlgC"/>
</dbReference>
<feature type="domain" description="Flagellar basal body rod protein N-terminal" evidence="8">
    <location>
        <begin position="11"/>
        <end position="37"/>
    </location>
</feature>
<evidence type="ECO:0000256" key="5">
    <source>
        <dbReference type="ARBA" id="ARBA00024934"/>
    </source>
</evidence>
<accession>A0A074JG49</accession>
<comment type="caution">
    <text evidence="10">The sequence shown here is derived from an EMBL/GenBank/DDBJ whole genome shotgun (WGS) entry which is preliminary data.</text>
</comment>
<comment type="subunit">
    <text evidence="7">The basal body constitutes a major portion of the flagellar organelle and consists of a number of rings mounted on a central rod.</text>
</comment>
<protein>
    <recommendedName>
        <fullName evidence="3 7">Flagellar basal body rod protein FlgB</fullName>
    </recommendedName>
</protein>
<comment type="subcellular location">
    <subcellularLocation>
        <location evidence="1 7">Bacterial flagellum basal body</location>
    </subcellularLocation>
</comment>
<evidence type="ECO:0000256" key="4">
    <source>
        <dbReference type="ARBA" id="ARBA00023143"/>
    </source>
</evidence>
<comment type="function">
    <text evidence="5 7">Structural component of flagellum, the bacterial motility apparatus. Part of the rod structure of flagellar basal body.</text>
</comment>
<keyword evidence="11" id="KW-1185">Reference proteome</keyword>
<sequence>MSDFTNSMALSASGMKAQSMRLRHTSENIANADTPGYHRKTTSFQEVVEGGETTGRVQLGPVQLDRRELTRIYDPGHPMADESGYYDGSNVDLVVEIADAREAQRSYEANLRMFDQARQMSSSLLDLLRR</sequence>
<evidence type="ECO:0000256" key="6">
    <source>
        <dbReference type="ARBA" id="ARBA00025933"/>
    </source>
</evidence>
<dbReference type="RefSeq" id="WP_038075942.1">
    <property type="nucleotide sequence ID" value="NZ_AUND01000012.1"/>
</dbReference>
<evidence type="ECO:0000313" key="10">
    <source>
        <dbReference type="EMBL" id="KEO54543.1"/>
    </source>
</evidence>
<dbReference type="STRING" id="1353537.TP2_06325"/>
<evidence type="ECO:0000256" key="3">
    <source>
        <dbReference type="ARBA" id="ARBA00014376"/>
    </source>
</evidence>
<dbReference type="Pfam" id="PF06429">
    <property type="entry name" value="Flg_bbr_C"/>
    <property type="match status" value="1"/>
</dbReference>
<dbReference type="SUPFAM" id="SSF64518">
    <property type="entry name" value="Phase 1 flagellin"/>
    <property type="match status" value="1"/>
</dbReference>
<keyword evidence="4 7" id="KW-0975">Bacterial flagellum</keyword>
<dbReference type="AlphaFoldDB" id="A0A074JG49"/>
<evidence type="ECO:0000256" key="2">
    <source>
        <dbReference type="ARBA" id="ARBA00009677"/>
    </source>
</evidence>
<dbReference type="OrthoDB" id="9813951at2"/>
<name>A0A074JG49_9RHOB</name>
<dbReference type="eggNOG" id="COG1558">
    <property type="taxonomic scope" value="Bacteria"/>
</dbReference>
<dbReference type="InterPro" id="IPR006300">
    <property type="entry name" value="FlgB"/>
</dbReference>